<dbReference type="PANTHER" id="PTHR30472:SF24">
    <property type="entry name" value="FERRIC ENTEROBACTIN TRANSPORT SYSTEM PERMEASE PROTEIN FEPG"/>
    <property type="match status" value="1"/>
</dbReference>
<dbReference type="Pfam" id="PF01032">
    <property type="entry name" value="FecCD"/>
    <property type="match status" value="1"/>
</dbReference>
<evidence type="ECO:0000256" key="6">
    <source>
        <dbReference type="ARBA" id="ARBA00022989"/>
    </source>
</evidence>
<dbReference type="PANTHER" id="PTHR30472">
    <property type="entry name" value="FERRIC ENTEROBACTIN TRANSPORT SYSTEM PERMEASE PROTEIN"/>
    <property type="match status" value="1"/>
</dbReference>
<comment type="similarity">
    <text evidence="2">Belongs to the binding-protein-dependent transport system permease family. FecCD subfamily.</text>
</comment>
<evidence type="ECO:0000256" key="5">
    <source>
        <dbReference type="ARBA" id="ARBA00022692"/>
    </source>
</evidence>
<evidence type="ECO:0000256" key="7">
    <source>
        <dbReference type="ARBA" id="ARBA00023136"/>
    </source>
</evidence>
<keyword evidence="6 8" id="KW-1133">Transmembrane helix</keyword>
<gene>
    <name evidence="9" type="ORF">E1261_30515</name>
</gene>
<dbReference type="GO" id="GO:0033214">
    <property type="term" value="P:siderophore-iron import into cell"/>
    <property type="evidence" value="ECO:0007669"/>
    <property type="project" value="TreeGrafter"/>
</dbReference>
<keyword evidence="3" id="KW-0813">Transport</keyword>
<dbReference type="InterPro" id="IPR000522">
    <property type="entry name" value="ABC_transptr_permease_BtuC"/>
</dbReference>
<dbReference type="SUPFAM" id="SSF81345">
    <property type="entry name" value="ABC transporter involved in vitamin B12 uptake, BtuC"/>
    <property type="match status" value="1"/>
</dbReference>
<feature type="transmembrane region" description="Helical" evidence="8">
    <location>
        <begin position="113"/>
        <end position="132"/>
    </location>
</feature>
<feature type="transmembrane region" description="Helical" evidence="8">
    <location>
        <begin position="163"/>
        <end position="187"/>
    </location>
</feature>
<feature type="transmembrane region" description="Helical" evidence="8">
    <location>
        <begin position="138"/>
        <end position="156"/>
    </location>
</feature>
<sequence>MTGAVGRGRNQTLSLRVGRVSTRVDVSSLVWSTVAVALTLAVGALSLTLGDYRIPLPLVLDTLSGQGTLILNDIVLNGRLPRVLVGIGVGTAFGVSGAIFQRLARNPLVSPDLIGVNAGAALAAVLMITVLGSGWIPGGALLGSLLAATAVYLLAYRDGVSGYRLVLVGIGVTAIIGSVTAYLLTLADIYTAKSASQWLAGSLAGRSWSHAVLIGVALVILLPAAVAGARQLRLLELGDDLARTLAGRVELSRGLLILVGVALAALATAAAGPIAFVALVAPQLARRLVAERVAGLLMAGALGALLVVASDLVARQILAPTQLPVGIVTAFLGAPYLLILMARANRIGSGG</sequence>
<evidence type="ECO:0000256" key="1">
    <source>
        <dbReference type="ARBA" id="ARBA00004651"/>
    </source>
</evidence>
<dbReference type="Proteomes" id="UP000295075">
    <property type="component" value="Unassembled WGS sequence"/>
</dbReference>
<evidence type="ECO:0000313" key="9">
    <source>
        <dbReference type="EMBL" id="TDC22560.1"/>
    </source>
</evidence>
<evidence type="ECO:0008006" key="11">
    <source>
        <dbReference type="Google" id="ProtNLM"/>
    </source>
</evidence>
<proteinExistence type="inferred from homology"/>
<feature type="transmembrane region" description="Helical" evidence="8">
    <location>
        <begin position="255"/>
        <end position="281"/>
    </location>
</feature>
<evidence type="ECO:0000256" key="8">
    <source>
        <dbReference type="SAM" id="Phobius"/>
    </source>
</evidence>
<name>A0A4R4PKC0_9ACTN</name>
<dbReference type="CDD" id="cd06550">
    <property type="entry name" value="TM_ABC_iron-siderophores_like"/>
    <property type="match status" value="1"/>
</dbReference>
<feature type="transmembrane region" description="Helical" evidence="8">
    <location>
        <begin position="29"/>
        <end position="49"/>
    </location>
</feature>
<comment type="caution">
    <text evidence="9">The sequence shown here is derived from an EMBL/GenBank/DDBJ whole genome shotgun (WGS) entry which is preliminary data.</text>
</comment>
<feature type="transmembrane region" description="Helical" evidence="8">
    <location>
        <begin position="293"/>
        <end position="313"/>
    </location>
</feature>
<dbReference type="Gene3D" id="1.10.3470.10">
    <property type="entry name" value="ABC transporter involved in vitamin B12 uptake, BtuC"/>
    <property type="match status" value="1"/>
</dbReference>
<dbReference type="EMBL" id="SMKA01000187">
    <property type="protein sequence ID" value="TDC22560.1"/>
    <property type="molecule type" value="Genomic_DNA"/>
</dbReference>
<reference evidence="9 10" key="1">
    <citation type="submission" date="2019-03" db="EMBL/GenBank/DDBJ databases">
        <title>Draft genome sequences of novel Actinobacteria.</title>
        <authorList>
            <person name="Sahin N."/>
            <person name="Ay H."/>
            <person name="Saygin H."/>
        </authorList>
    </citation>
    <scope>NUCLEOTIDE SEQUENCE [LARGE SCALE GENOMIC DNA]</scope>
    <source>
        <strain evidence="9 10">JCM 30547</strain>
    </source>
</reference>
<accession>A0A4R4PKC0</accession>
<comment type="subcellular location">
    <subcellularLocation>
        <location evidence="1">Cell membrane</location>
        <topology evidence="1">Multi-pass membrane protein</topology>
    </subcellularLocation>
</comment>
<evidence type="ECO:0000256" key="2">
    <source>
        <dbReference type="ARBA" id="ARBA00007935"/>
    </source>
</evidence>
<organism evidence="9 10">
    <name type="scientific">Kribbella albertanoniae</name>
    <dbReference type="NCBI Taxonomy" id="1266829"/>
    <lineage>
        <taxon>Bacteria</taxon>
        <taxon>Bacillati</taxon>
        <taxon>Actinomycetota</taxon>
        <taxon>Actinomycetes</taxon>
        <taxon>Propionibacteriales</taxon>
        <taxon>Kribbellaceae</taxon>
        <taxon>Kribbella</taxon>
    </lineage>
</organism>
<evidence type="ECO:0000313" key="10">
    <source>
        <dbReference type="Proteomes" id="UP000295075"/>
    </source>
</evidence>
<feature type="transmembrane region" description="Helical" evidence="8">
    <location>
        <begin position="325"/>
        <end position="344"/>
    </location>
</feature>
<dbReference type="GO" id="GO:0005886">
    <property type="term" value="C:plasma membrane"/>
    <property type="evidence" value="ECO:0007669"/>
    <property type="project" value="UniProtKB-SubCell"/>
</dbReference>
<dbReference type="OrthoDB" id="4455417at2"/>
<feature type="transmembrane region" description="Helical" evidence="8">
    <location>
        <begin position="83"/>
        <end position="101"/>
    </location>
</feature>
<feature type="transmembrane region" description="Helical" evidence="8">
    <location>
        <begin position="207"/>
        <end position="227"/>
    </location>
</feature>
<keyword evidence="10" id="KW-1185">Reference proteome</keyword>
<keyword evidence="5 8" id="KW-0812">Transmembrane</keyword>
<dbReference type="GO" id="GO:0022857">
    <property type="term" value="F:transmembrane transporter activity"/>
    <property type="evidence" value="ECO:0007669"/>
    <property type="project" value="InterPro"/>
</dbReference>
<keyword evidence="4" id="KW-1003">Cell membrane</keyword>
<dbReference type="InterPro" id="IPR037294">
    <property type="entry name" value="ABC_BtuC-like"/>
</dbReference>
<evidence type="ECO:0000256" key="4">
    <source>
        <dbReference type="ARBA" id="ARBA00022475"/>
    </source>
</evidence>
<evidence type="ECO:0000256" key="3">
    <source>
        <dbReference type="ARBA" id="ARBA00022448"/>
    </source>
</evidence>
<protein>
    <recommendedName>
        <fullName evidence="11">Iron ABC transporter permease</fullName>
    </recommendedName>
</protein>
<keyword evidence="7 8" id="KW-0472">Membrane</keyword>
<dbReference type="AlphaFoldDB" id="A0A4R4PKC0"/>